<evidence type="ECO:0000313" key="11">
    <source>
        <dbReference type="EMBL" id="MCB8879381.1"/>
    </source>
</evidence>
<dbReference type="CDD" id="cd17930">
    <property type="entry name" value="DEXHc_cas3"/>
    <property type="match status" value="1"/>
</dbReference>
<dbReference type="InterPro" id="IPR011545">
    <property type="entry name" value="DEAD/DEAH_box_helicase_dom"/>
</dbReference>
<evidence type="ECO:0000256" key="2">
    <source>
        <dbReference type="ARBA" id="ARBA00009046"/>
    </source>
</evidence>
<comment type="caution">
    <text evidence="11">The sequence shown here is derived from an EMBL/GenBank/DDBJ whole genome shotgun (WGS) entry which is preliminary data.</text>
</comment>
<dbReference type="GO" id="GO:0005524">
    <property type="term" value="F:ATP binding"/>
    <property type="evidence" value="ECO:0007669"/>
    <property type="project" value="UniProtKB-KW"/>
</dbReference>
<dbReference type="InterPro" id="IPR038257">
    <property type="entry name" value="CRISPR-assoc_Cas3_HD_sf"/>
</dbReference>
<dbReference type="CDD" id="cd09641">
    <property type="entry name" value="Cas3''_I"/>
    <property type="match status" value="1"/>
</dbReference>
<dbReference type="Pfam" id="PF22590">
    <property type="entry name" value="Cas3-like_C_2"/>
    <property type="match status" value="1"/>
</dbReference>
<keyword evidence="6" id="KW-0347">Helicase</keyword>
<evidence type="ECO:0000259" key="10">
    <source>
        <dbReference type="PROSITE" id="PS51643"/>
    </source>
</evidence>
<evidence type="ECO:0000256" key="7">
    <source>
        <dbReference type="ARBA" id="ARBA00022840"/>
    </source>
</evidence>
<dbReference type="Gene3D" id="1.10.3210.30">
    <property type="match status" value="1"/>
</dbReference>
<evidence type="ECO:0000256" key="3">
    <source>
        <dbReference type="ARBA" id="ARBA00022723"/>
    </source>
</evidence>
<dbReference type="InterPro" id="IPR014001">
    <property type="entry name" value="Helicase_ATP-bd"/>
</dbReference>
<dbReference type="Proteomes" id="UP000721844">
    <property type="component" value="Unassembled WGS sequence"/>
</dbReference>
<evidence type="ECO:0000256" key="6">
    <source>
        <dbReference type="ARBA" id="ARBA00022806"/>
    </source>
</evidence>
<dbReference type="GO" id="GO:0016787">
    <property type="term" value="F:hydrolase activity"/>
    <property type="evidence" value="ECO:0007669"/>
    <property type="project" value="UniProtKB-KW"/>
</dbReference>
<keyword evidence="7" id="KW-0067">ATP-binding</keyword>
<comment type="similarity">
    <text evidence="2">In the central section; belongs to the CRISPR-associated helicase Cas3 family.</text>
</comment>
<evidence type="ECO:0000256" key="1">
    <source>
        <dbReference type="ARBA" id="ARBA00006847"/>
    </source>
</evidence>
<dbReference type="InterPro" id="IPR054712">
    <property type="entry name" value="Cas3-like_dom"/>
</dbReference>
<dbReference type="Pfam" id="PF01966">
    <property type="entry name" value="HD"/>
    <property type="match status" value="1"/>
</dbReference>
<evidence type="ECO:0000259" key="9">
    <source>
        <dbReference type="PROSITE" id="PS51192"/>
    </source>
</evidence>
<dbReference type="SUPFAM" id="SSF52540">
    <property type="entry name" value="P-loop containing nucleoside triphosphate hydrolases"/>
    <property type="match status" value="1"/>
</dbReference>
<dbReference type="SUPFAM" id="SSF109604">
    <property type="entry name" value="HD-domain/PDEase-like"/>
    <property type="match status" value="1"/>
</dbReference>
<dbReference type="SMART" id="SM00471">
    <property type="entry name" value="HDc"/>
    <property type="match status" value="1"/>
</dbReference>
<dbReference type="GO" id="GO:0003676">
    <property type="term" value="F:nucleic acid binding"/>
    <property type="evidence" value="ECO:0007669"/>
    <property type="project" value="InterPro"/>
</dbReference>
<dbReference type="SMART" id="SM00487">
    <property type="entry name" value="DEXDc"/>
    <property type="match status" value="1"/>
</dbReference>
<keyword evidence="11" id="KW-0255">Endonuclease</keyword>
<evidence type="ECO:0000313" key="12">
    <source>
        <dbReference type="Proteomes" id="UP000721844"/>
    </source>
</evidence>
<dbReference type="NCBIfam" id="TIGR00277">
    <property type="entry name" value="HDIG"/>
    <property type="match status" value="1"/>
</dbReference>
<keyword evidence="12" id="KW-1185">Reference proteome</keyword>
<dbReference type="AlphaFoldDB" id="A0A963YY75"/>
<dbReference type="GO" id="GO:0051607">
    <property type="term" value="P:defense response to virus"/>
    <property type="evidence" value="ECO:0007669"/>
    <property type="project" value="UniProtKB-KW"/>
</dbReference>
<evidence type="ECO:0000256" key="4">
    <source>
        <dbReference type="ARBA" id="ARBA00022741"/>
    </source>
</evidence>
<dbReference type="InterPro" id="IPR006674">
    <property type="entry name" value="HD_domain"/>
</dbReference>
<organism evidence="11 12">
    <name type="scientific">Acidisoma cellulosilyticum</name>
    <dbReference type="NCBI Taxonomy" id="2802395"/>
    <lineage>
        <taxon>Bacteria</taxon>
        <taxon>Pseudomonadati</taxon>
        <taxon>Pseudomonadota</taxon>
        <taxon>Alphaproteobacteria</taxon>
        <taxon>Acetobacterales</taxon>
        <taxon>Acidocellaceae</taxon>
        <taxon>Acidisoma</taxon>
    </lineage>
</organism>
<accession>A0A963YY75</accession>
<name>A0A963YY75_9PROT</name>
<evidence type="ECO:0000256" key="5">
    <source>
        <dbReference type="ARBA" id="ARBA00022801"/>
    </source>
</evidence>
<reference evidence="11 12" key="1">
    <citation type="journal article" date="2021" name="Microorganisms">
        <title>Acidisoma silvae sp. nov. and Acidisomacellulosilytica sp. nov., Two Acidophilic Bacteria Isolated from Decaying Wood, Hydrolyzing Cellulose and Producing Poly-3-hydroxybutyrate.</title>
        <authorList>
            <person name="Mieszkin S."/>
            <person name="Pouder E."/>
            <person name="Uroz S."/>
            <person name="Simon-Colin C."/>
            <person name="Alain K."/>
        </authorList>
    </citation>
    <scope>NUCLEOTIDE SEQUENCE [LARGE SCALE GENOMIC DNA]</scope>
    <source>
        <strain evidence="11 12">HW T5.17</strain>
    </source>
</reference>
<proteinExistence type="inferred from homology"/>
<dbReference type="InterPro" id="IPR006675">
    <property type="entry name" value="HDIG_dom"/>
</dbReference>
<protein>
    <submittedName>
        <fullName evidence="11">CRISPR-associated endonuclease Cas3</fullName>
    </submittedName>
</protein>
<dbReference type="InterPro" id="IPR003607">
    <property type="entry name" value="HD/PDEase_dom"/>
</dbReference>
<dbReference type="InterPro" id="IPR027417">
    <property type="entry name" value="P-loop_NTPase"/>
</dbReference>
<keyword evidence="5" id="KW-0378">Hydrolase</keyword>
<evidence type="ECO:0000256" key="8">
    <source>
        <dbReference type="ARBA" id="ARBA00023118"/>
    </source>
</evidence>
<dbReference type="Gene3D" id="3.40.50.300">
    <property type="entry name" value="P-loop containing nucleotide triphosphate hydrolases"/>
    <property type="match status" value="2"/>
</dbReference>
<keyword evidence="4" id="KW-0547">Nucleotide-binding</keyword>
<keyword evidence="3" id="KW-0479">Metal-binding</keyword>
<dbReference type="Pfam" id="PF00270">
    <property type="entry name" value="DEAD"/>
    <property type="match status" value="1"/>
</dbReference>
<dbReference type="GO" id="GO:0004519">
    <property type="term" value="F:endonuclease activity"/>
    <property type="evidence" value="ECO:0007669"/>
    <property type="project" value="UniProtKB-KW"/>
</dbReference>
<dbReference type="GO" id="GO:0046872">
    <property type="term" value="F:metal ion binding"/>
    <property type="evidence" value="ECO:0007669"/>
    <property type="project" value="UniProtKB-KW"/>
</dbReference>
<feature type="domain" description="HD Cas3-type" evidence="10">
    <location>
        <begin position="11"/>
        <end position="172"/>
    </location>
</feature>
<gene>
    <name evidence="11" type="ORF">ACELLULO517_03980</name>
</gene>
<dbReference type="RefSeq" id="WP_227305972.1">
    <property type="nucleotide sequence ID" value="NZ_JAESVA010000001.1"/>
</dbReference>
<dbReference type="GO" id="GO:0004386">
    <property type="term" value="F:helicase activity"/>
    <property type="evidence" value="ECO:0007669"/>
    <property type="project" value="UniProtKB-KW"/>
</dbReference>
<dbReference type="PROSITE" id="PS51192">
    <property type="entry name" value="HELICASE_ATP_BIND_1"/>
    <property type="match status" value="1"/>
</dbReference>
<dbReference type="NCBIfam" id="TIGR01596">
    <property type="entry name" value="cas3_HD"/>
    <property type="match status" value="1"/>
</dbReference>
<keyword evidence="11" id="KW-0540">Nuclease</keyword>
<keyword evidence="8" id="KW-0051">Antiviral defense</keyword>
<comment type="similarity">
    <text evidence="1">In the N-terminal section; belongs to the CRISPR-associated nuclease Cas3-HD family.</text>
</comment>
<dbReference type="InterPro" id="IPR006483">
    <property type="entry name" value="CRISPR-assoc_Cas3_HD"/>
</dbReference>
<feature type="domain" description="Helicase ATP-binding" evidence="9">
    <location>
        <begin position="228"/>
        <end position="418"/>
    </location>
</feature>
<dbReference type="EMBL" id="JAESVA010000001">
    <property type="protein sequence ID" value="MCB8879381.1"/>
    <property type="molecule type" value="Genomic_DNA"/>
</dbReference>
<sequence length="747" mass="80990">MVAYFAHTAPEGQPWEPLLHHLQEVADLAAALAARFGCAEFGRLAGLLHDIGKYSPAFQARLQGAAARVDHSTAGAVWAKENLPEKWGRLIAHAVAGHHAGLQDDLFGPDGRLDGGSGLLAAVARTAKSDGLLLPQTLSKPEGMRFFTDEGGFQRAFLTRMIFSCLIDADRTAAARFDAQSRGETVAAITHPAIAALEAQLMGWIAARDAKPSPLNTLRDGVLREAMAKAAAPPGVFTLTVPTGGGKTLTSLAFALAHARQHHLDRVIVVIPYTSIIEQTAEVYRTALEGLGDAVLEHHSAFEMADEATWSGERTGPDRLRLSMERWDKPIVVTTAVQFFESLFSNRPSRCRKLHSIARSVVVLDEAQTMPLALLRPCVAALKELTRNYGSSVVLCTATQPALTAPLPGSEAGFAGGFDNPQEIIADVPALFAQLRRVTLRDIGPQTDSALADRIAAAPQVLCIVNQRAHARALYDSIKHLPGARHLSTCMHSVHRRRILAEIRDDLKRERPCQVVSTSLVEAGVDVDFPLVLRATAGLDQIAQAAGRCNREFRRTPEESEVLVFSSPAYKVIPKLRRNAEAGGEVLGLHADDPFSPEAMTAFFRMLYWRHGDDALDDKNVLALCGEKRGDLNFPFADIAARMRFIDDAMVPVIVPVEDDGEVKPLLDQLPYVKGTGGIAQKLGRYTVGVPCAVRAEMLAKGAVTCIEEAKFGDQFVVLSNLDLYSPEAGLDWSDLTFRKAEGLMLT</sequence>
<dbReference type="PROSITE" id="PS51643">
    <property type="entry name" value="HD_CAS3"/>
    <property type="match status" value="1"/>
</dbReference>